<keyword evidence="8 16" id="KW-0028">Amino-acid biosynthesis</keyword>
<dbReference type="InterPro" id="IPR036291">
    <property type="entry name" value="NAD(P)-bd_dom_sf"/>
</dbReference>
<proteinExistence type="inferred from homology"/>
<dbReference type="SUPFAM" id="SSF51735">
    <property type="entry name" value="NAD(P)-binding Rossmann-fold domains"/>
    <property type="match status" value="1"/>
</dbReference>
<dbReference type="InterPro" id="IPR011534">
    <property type="entry name" value="Asp_ADH_gamma-type"/>
</dbReference>
<dbReference type="HAMAP" id="MF_02121">
    <property type="entry name" value="ASADH"/>
    <property type="match status" value="1"/>
</dbReference>
<evidence type="ECO:0000256" key="17">
    <source>
        <dbReference type="PIRSR" id="PIRSR000148-1"/>
    </source>
</evidence>
<dbReference type="PANTHER" id="PTHR46278:SF4">
    <property type="entry name" value="ASPARTATE-SEMIALDEHYDE DEHYDROGENASE"/>
    <property type="match status" value="1"/>
</dbReference>
<reference evidence="19 20" key="1">
    <citation type="submission" date="2020-03" db="EMBL/GenBank/DDBJ databases">
        <title>Metagenomic, metatranscriptomic, and metabolomic analyses revealed the key microbes and metabolic features during the fermentation of ganjang, Korean traditional soy sauce.</title>
        <authorList>
            <person name="Chun B.H."/>
            <person name="Jeon C.O."/>
        </authorList>
    </citation>
    <scope>NUCLEOTIDE SEQUENCE [LARGE SCALE GENOMIC DNA]</scope>
    <source>
        <strain evidence="19 20">KG14</strain>
    </source>
</reference>
<evidence type="ECO:0000256" key="4">
    <source>
        <dbReference type="ARBA" id="ARBA00005097"/>
    </source>
</evidence>
<feature type="binding site" evidence="16">
    <location>
        <position position="245"/>
    </location>
    <ligand>
        <name>phosphate</name>
        <dbReference type="ChEBI" id="CHEBI:43474"/>
    </ligand>
</feature>
<feature type="binding site" evidence="16">
    <location>
        <position position="103"/>
    </location>
    <ligand>
        <name>phosphate</name>
        <dbReference type="ChEBI" id="CHEBI:43474"/>
    </ligand>
</feature>
<dbReference type="Pfam" id="PF02774">
    <property type="entry name" value="Semialdhyde_dhC"/>
    <property type="match status" value="1"/>
</dbReference>
<feature type="binding site" evidence="16">
    <location>
        <position position="74"/>
    </location>
    <ligand>
        <name>NADP(+)</name>
        <dbReference type="ChEBI" id="CHEBI:58349"/>
    </ligand>
</feature>
<accession>A0A851HP08</accession>
<evidence type="ECO:0000256" key="3">
    <source>
        <dbReference type="ARBA" id="ARBA00005076"/>
    </source>
</evidence>
<comment type="caution">
    <text evidence="19">The sequence shown here is derived from an EMBL/GenBank/DDBJ whole genome shotgun (WGS) entry which is preliminary data.</text>
</comment>
<keyword evidence="20" id="KW-1185">Reference proteome</keyword>
<comment type="function">
    <text evidence="1 16">Catalyzes the NADPH-dependent formation of L-aspartate-semialdehyde (L-ASA) by the reductive dephosphorylation of L-aspartyl-4-phosphate.</text>
</comment>
<dbReference type="GO" id="GO:0071266">
    <property type="term" value="P:'de novo' L-methionine biosynthetic process"/>
    <property type="evidence" value="ECO:0007669"/>
    <property type="project" value="UniProtKB-UniRule"/>
</dbReference>
<feature type="binding site" evidence="16">
    <location>
        <begin position="10"/>
        <end position="13"/>
    </location>
    <ligand>
        <name>NADP(+)</name>
        <dbReference type="ChEBI" id="CHEBI:58349"/>
    </ligand>
</feature>
<dbReference type="CDD" id="cd23938">
    <property type="entry name" value="ASADH_C_bac_like"/>
    <property type="match status" value="1"/>
</dbReference>
<dbReference type="Gene3D" id="3.40.50.720">
    <property type="entry name" value="NAD(P)-binding Rossmann-like Domain"/>
    <property type="match status" value="1"/>
</dbReference>
<keyword evidence="12 16" id="KW-0560">Oxidoreductase</keyword>
<dbReference type="UniPathway" id="UPA00050">
    <property type="reaction ID" value="UER00463"/>
</dbReference>
<organism evidence="19 20">
    <name type="scientific">Marinobacter adhaerens</name>
    <dbReference type="NCBI Taxonomy" id="1033846"/>
    <lineage>
        <taxon>Bacteria</taxon>
        <taxon>Pseudomonadati</taxon>
        <taxon>Pseudomonadota</taxon>
        <taxon>Gammaproteobacteria</taxon>
        <taxon>Pseudomonadales</taxon>
        <taxon>Marinobacteraceae</taxon>
        <taxon>Marinobacter</taxon>
    </lineage>
</organism>
<dbReference type="Proteomes" id="UP000536442">
    <property type="component" value="Unassembled WGS sequence"/>
</dbReference>
<dbReference type="InterPro" id="IPR000534">
    <property type="entry name" value="Semialdehyde_DH_NAD-bd"/>
</dbReference>
<feature type="binding site" evidence="16">
    <location>
        <begin position="166"/>
        <end position="167"/>
    </location>
    <ligand>
        <name>NADP(+)</name>
        <dbReference type="ChEBI" id="CHEBI:58349"/>
    </ligand>
</feature>
<dbReference type="GO" id="GO:0004073">
    <property type="term" value="F:aspartate-semialdehyde dehydrogenase activity"/>
    <property type="evidence" value="ECO:0007669"/>
    <property type="project" value="UniProtKB-UniRule"/>
</dbReference>
<comment type="similarity">
    <text evidence="5 16">Belongs to the aspartate-semialdehyde dehydrogenase family.</text>
</comment>
<comment type="pathway">
    <text evidence="2 16">Amino-acid biosynthesis; L-methionine biosynthesis via de novo pathway; L-homoserine from L-aspartate: step 2/3.</text>
</comment>
<dbReference type="GO" id="GO:0046983">
    <property type="term" value="F:protein dimerization activity"/>
    <property type="evidence" value="ECO:0007669"/>
    <property type="project" value="InterPro"/>
</dbReference>
<dbReference type="GO" id="GO:0019877">
    <property type="term" value="P:diaminopimelate biosynthetic process"/>
    <property type="evidence" value="ECO:0007669"/>
    <property type="project" value="UniProtKB-UniRule"/>
</dbReference>
<dbReference type="GO" id="GO:0009089">
    <property type="term" value="P:lysine biosynthetic process via diaminopimelate"/>
    <property type="evidence" value="ECO:0007669"/>
    <property type="project" value="UniProtKB-UniRule"/>
</dbReference>
<evidence type="ECO:0000256" key="6">
    <source>
        <dbReference type="ARBA" id="ARBA00011738"/>
    </source>
</evidence>
<evidence type="ECO:0000256" key="16">
    <source>
        <dbReference type="HAMAP-Rule" id="MF_02121"/>
    </source>
</evidence>
<feature type="active site" description="Acyl-thioester intermediate" evidence="16 17">
    <location>
        <position position="136"/>
    </location>
</feature>
<evidence type="ECO:0000256" key="2">
    <source>
        <dbReference type="ARBA" id="ARBA00005021"/>
    </source>
</evidence>
<comment type="caution">
    <text evidence="16">Lacks conserved residue(s) required for the propagation of feature annotation.</text>
</comment>
<dbReference type="SMART" id="SM00859">
    <property type="entry name" value="Semialdhyde_dh"/>
    <property type="match status" value="1"/>
</dbReference>
<dbReference type="InterPro" id="IPR012080">
    <property type="entry name" value="Asp_semialdehyde_DH"/>
</dbReference>
<dbReference type="NCBIfam" id="TIGR01745">
    <property type="entry name" value="asd_gamma"/>
    <property type="match status" value="1"/>
</dbReference>
<dbReference type="EMBL" id="JABEVQ010000002">
    <property type="protein sequence ID" value="NWN90480.1"/>
    <property type="molecule type" value="Genomic_DNA"/>
</dbReference>
<keyword evidence="9 16" id="KW-0791">Threonine biosynthesis</keyword>
<keyword evidence="10 16" id="KW-0521">NADP</keyword>
<dbReference type="PANTHER" id="PTHR46278">
    <property type="entry name" value="DEHYDROGENASE, PUTATIVE-RELATED"/>
    <property type="match status" value="1"/>
</dbReference>
<feature type="binding site" evidence="16">
    <location>
        <position position="269"/>
    </location>
    <ligand>
        <name>substrate</name>
    </ligand>
</feature>
<dbReference type="EC" id="1.2.1.11" evidence="7 16"/>
<evidence type="ECO:0000256" key="1">
    <source>
        <dbReference type="ARBA" id="ARBA00002492"/>
    </source>
</evidence>
<comment type="pathway">
    <text evidence="4 16">Amino-acid biosynthesis; L-threonine biosynthesis; L-threonine from L-aspartate: step 2/5.</text>
</comment>
<dbReference type="AlphaFoldDB" id="A0A851HP08"/>
<dbReference type="GO" id="GO:0009088">
    <property type="term" value="P:threonine biosynthetic process"/>
    <property type="evidence" value="ECO:0007669"/>
    <property type="project" value="UniProtKB-UniRule"/>
</dbReference>
<dbReference type="GO" id="GO:0050661">
    <property type="term" value="F:NADP binding"/>
    <property type="evidence" value="ECO:0007669"/>
    <property type="project" value="UniProtKB-UniRule"/>
</dbReference>
<evidence type="ECO:0000256" key="7">
    <source>
        <dbReference type="ARBA" id="ARBA00013120"/>
    </source>
</evidence>
<dbReference type="UniPathway" id="UPA00034">
    <property type="reaction ID" value="UER00016"/>
</dbReference>
<gene>
    <name evidence="16 19" type="primary">asd</name>
    <name evidence="19" type="ORF">HLV39_03065</name>
</gene>
<dbReference type="PROSITE" id="PS01103">
    <property type="entry name" value="ASD"/>
    <property type="match status" value="1"/>
</dbReference>
<evidence type="ECO:0000313" key="20">
    <source>
        <dbReference type="Proteomes" id="UP000536442"/>
    </source>
</evidence>
<evidence type="ECO:0000256" key="13">
    <source>
        <dbReference type="ARBA" id="ARBA00023154"/>
    </source>
</evidence>
<feature type="binding site" evidence="16">
    <location>
        <position position="242"/>
    </location>
    <ligand>
        <name>substrate</name>
    </ligand>
</feature>
<feature type="domain" description="Semialdehyde dehydrogenase NAD-binding" evidence="18">
    <location>
        <begin position="3"/>
        <end position="123"/>
    </location>
</feature>
<name>A0A851HP08_9GAMM</name>
<dbReference type="Pfam" id="PF01118">
    <property type="entry name" value="Semialdhyde_dh"/>
    <property type="match status" value="1"/>
</dbReference>
<sequence length="371" mass="40559">MKRVGLVGWRGMVGSVLMQRMREENDFSDIDPVFFSTSQTGQPAPDVGKEGVPPLQDAFDIETLKTLDVVLTCQGGDYTNAVYNKLRDAGWNGYWIDASSALRMADHSVIVLDPVNRNVIDSALESGVKDYVGGNCTVSLMMLALGGLLERDLVEWVSPMTYQAASGSGAKHMRELLNQMGELNQCASDELASPSSAILDIDRKVIDTMRSENFPTEHFQVPLAGSLIPFIDSQLENGMSKEEWKAGVETNKVLGRSDNPIPIDGICVRIGAMRSHSQALTIKLKKDLPVAEIESILANANDWVKVIPNDRDASIEELTPAKVTGTLSVPVGRIRKLAMGPEYISAFTVGDQLLWGAAEPLRRMLRILQEG</sequence>
<evidence type="ECO:0000313" key="19">
    <source>
        <dbReference type="EMBL" id="NWN90480.1"/>
    </source>
</evidence>
<dbReference type="GO" id="GO:0051287">
    <property type="term" value="F:NAD binding"/>
    <property type="evidence" value="ECO:0007669"/>
    <property type="project" value="InterPro"/>
</dbReference>
<evidence type="ECO:0000256" key="8">
    <source>
        <dbReference type="ARBA" id="ARBA00022605"/>
    </source>
</evidence>
<keyword evidence="13 16" id="KW-0457">Lysine biosynthesis</keyword>
<evidence type="ECO:0000256" key="12">
    <source>
        <dbReference type="ARBA" id="ARBA00023002"/>
    </source>
</evidence>
<evidence type="ECO:0000256" key="5">
    <source>
        <dbReference type="ARBA" id="ARBA00010584"/>
    </source>
</evidence>
<dbReference type="InterPro" id="IPR012280">
    <property type="entry name" value="Semialdhyde_DH_dimer_dom"/>
</dbReference>
<comment type="catalytic activity">
    <reaction evidence="15 16">
        <text>L-aspartate 4-semialdehyde + phosphate + NADP(+) = 4-phospho-L-aspartate + NADPH + H(+)</text>
        <dbReference type="Rhea" id="RHEA:24284"/>
        <dbReference type="ChEBI" id="CHEBI:15378"/>
        <dbReference type="ChEBI" id="CHEBI:43474"/>
        <dbReference type="ChEBI" id="CHEBI:57535"/>
        <dbReference type="ChEBI" id="CHEBI:57783"/>
        <dbReference type="ChEBI" id="CHEBI:58349"/>
        <dbReference type="ChEBI" id="CHEBI:537519"/>
        <dbReference type="EC" id="1.2.1.11"/>
    </reaction>
</comment>
<dbReference type="CDD" id="cd02314">
    <property type="entry name" value="VcASADH1_like_N"/>
    <property type="match status" value="1"/>
</dbReference>
<evidence type="ECO:0000256" key="14">
    <source>
        <dbReference type="ARBA" id="ARBA00023167"/>
    </source>
</evidence>
<dbReference type="GO" id="GO:0009097">
    <property type="term" value="P:isoleucine biosynthetic process"/>
    <property type="evidence" value="ECO:0007669"/>
    <property type="project" value="InterPro"/>
</dbReference>
<feature type="binding site" evidence="16">
    <location>
        <position position="163"/>
    </location>
    <ligand>
        <name>substrate</name>
    </ligand>
</feature>
<dbReference type="SUPFAM" id="SSF55347">
    <property type="entry name" value="Glyceraldehyde-3-phosphate dehydrogenase-like, C-terminal domain"/>
    <property type="match status" value="1"/>
</dbReference>
<keyword evidence="14 16" id="KW-0486">Methionine biosynthesis</keyword>
<evidence type="ECO:0000256" key="9">
    <source>
        <dbReference type="ARBA" id="ARBA00022697"/>
    </source>
</evidence>
<evidence type="ECO:0000256" key="15">
    <source>
        <dbReference type="ARBA" id="ARBA00047891"/>
    </source>
</evidence>
<protein>
    <recommendedName>
        <fullName evidence="7 16">Aspartate-semialdehyde dehydrogenase</fullName>
        <shortName evidence="16">ASA dehydrogenase</shortName>
        <shortName evidence="16">ASADH</shortName>
        <ecNumber evidence="7 16">1.2.1.11</ecNumber>
    </recommendedName>
    <alternativeName>
        <fullName evidence="16">Aspartate-beta-semialdehyde dehydrogenase</fullName>
    </alternativeName>
</protein>
<dbReference type="UniPathway" id="UPA00051">
    <property type="reaction ID" value="UER00464"/>
</dbReference>
<evidence type="ECO:0000256" key="11">
    <source>
        <dbReference type="ARBA" id="ARBA00022915"/>
    </source>
</evidence>
<dbReference type="NCBIfam" id="NF005144">
    <property type="entry name" value="PRK06598.1"/>
    <property type="match status" value="1"/>
</dbReference>
<feature type="binding site" evidence="16">
    <location>
        <position position="352"/>
    </location>
    <ligand>
        <name>NADP(+)</name>
        <dbReference type="ChEBI" id="CHEBI:58349"/>
    </ligand>
</feature>
<feature type="active site" description="Proton acceptor" evidence="16 17">
    <location>
        <position position="276"/>
    </location>
</feature>
<comment type="pathway">
    <text evidence="3 16">Amino-acid biosynthesis; L-lysine biosynthesis via DAP pathway; (S)-tetrahydrodipicolinate from L-aspartate: step 2/4.</text>
</comment>
<dbReference type="InterPro" id="IPR000319">
    <property type="entry name" value="Asp-semialdehyde_DH_CS"/>
</dbReference>
<dbReference type="Gene3D" id="3.30.360.10">
    <property type="entry name" value="Dihydrodipicolinate Reductase, domain 2"/>
    <property type="match status" value="1"/>
</dbReference>
<evidence type="ECO:0000259" key="18">
    <source>
        <dbReference type="SMART" id="SM00859"/>
    </source>
</evidence>
<evidence type="ECO:0000256" key="10">
    <source>
        <dbReference type="ARBA" id="ARBA00022857"/>
    </source>
</evidence>
<keyword evidence="11 16" id="KW-0220">Diaminopimelate biosynthesis</keyword>
<comment type="subunit">
    <text evidence="6 16">Homodimer.</text>
</comment>
<dbReference type="PIRSF" id="PIRSF000148">
    <property type="entry name" value="ASA_dh"/>
    <property type="match status" value="1"/>
</dbReference>